<feature type="transmembrane region" description="Helical" evidence="5">
    <location>
        <begin position="457"/>
        <end position="476"/>
    </location>
</feature>
<feature type="transmembrane region" description="Helical" evidence="5">
    <location>
        <begin position="189"/>
        <end position="210"/>
    </location>
</feature>
<feature type="transmembrane region" description="Helical" evidence="5">
    <location>
        <begin position="251"/>
        <end position="269"/>
    </location>
</feature>
<feature type="domain" description="Major facilitator superfamily (MFS) profile" evidence="6">
    <location>
        <begin position="52"/>
        <end position="510"/>
    </location>
</feature>
<keyword evidence="8" id="KW-1185">Reference proteome</keyword>
<feature type="transmembrane region" description="Helical" evidence="5">
    <location>
        <begin position="339"/>
        <end position="356"/>
    </location>
</feature>
<feature type="transmembrane region" description="Helical" evidence="5">
    <location>
        <begin position="488"/>
        <end position="505"/>
    </location>
</feature>
<accession>A0A9P0A2V5</accession>
<dbReference type="Gene3D" id="1.20.1250.20">
    <property type="entry name" value="MFS general substrate transporter like domains"/>
    <property type="match status" value="1"/>
</dbReference>
<feature type="transmembrane region" description="Helical" evidence="5">
    <location>
        <begin position="222"/>
        <end position="245"/>
    </location>
</feature>
<dbReference type="EMBL" id="OU963871">
    <property type="protein sequence ID" value="CAH0383129.1"/>
    <property type="molecule type" value="Genomic_DNA"/>
</dbReference>
<evidence type="ECO:0000313" key="8">
    <source>
        <dbReference type="Proteomes" id="UP001152759"/>
    </source>
</evidence>
<feature type="transmembrane region" description="Helical" evidence="5">
    <location>
        <begin position="421"/>
        <end position="445"/>
    </location>
</feature>
<comment type="subcellular location">
    <subcellularLocation>
        <location evidence="1">Membrane</location>
        <topology evidence="1">Multi-pass membrane protein</topology>
    </subcellularLocation>
</comment>
<dbReference type="CDD" id="cd17317">
    <property type="entry name" value="MFS_SLC22"/>
    <property type="match status" value="1"/>
</dbReference>
<evidence type="ECO:0000256" key="5">
    <source>
        <dbReference type="SAM" id="Phobius"/>
    </source>
</evidence>
<dbReference type="Pfam" id="PF00083">
    <property type="entry name" value="Sugar_tr"/>
    <property type="match status" value="1"/>
</dbReference>
<evidence type="ECO:0000256" key="2">
    <source>
        <dbReference type="ARBA" id="ARBA00022692"/>
    </source>
</evidence>
<dbReference type="InterPro" id="IPR036259">
    <property type="entry name" value="MFS_trans_sf"/>
</dbReference>
<sequence>MAYDDILIQLGEFGRYQKKIYILLCLPVISVALHKLAGVFLQAKVAHRCRLPNEFHDTSFNLSDFNLTMVLPKDEVTGNPSTCRILDTNFSSEYFASGVPANQSVSCNDWIFDPENVRWSTVTEWNLVCSRAWMAATSDSLLMVGILIGSYVFGDLADRYGRRPIFFISLVMLVAFGVLAGFAPDIWTFSALRLLIGAATTGVFLVAYVLALEMVGPSKRMVAGVCNQLFFTAGFLFTAVFAYYFPNWRHLEIAISLPTILFLSYWWFIPESTRWLLLQGRKEEAKAIILKVAKENKVSLSPETLDDFLKKDDLPDDTKEQKRPSALDLMRHANLRKKSLIIFYLWFVNSGAYYGLSWNTSSLGGNPYLNFILSGLVEIPAYCFLLVTLNRWGRRTILSGCMIAGGLALIATMFPQEGSSSAWLIFFAMSGKLALAASYSTVYVFSAEQFPTVVRNVGMGVSSTVARFGSIAAPYINILGEVWRPLPFIIFGSFALSAGALALLLPETHNKDLPDSIADGENFGKKSKKLSMELKENGES</sequence>
<dbReference type="AlphaFoldDB" id="A0A9P0A2V5"/>
<feature type="transmembrane region" description="Helical" evidence="5">
    <location>
        <begin position="165"/>
        <end position="183"/>
    </location>
</feature>
<dbReference type="KEGG" id="btab:109037676"/>
<evidence type="ECO:0000259" key="6">
    <source>
        <dbReference type="PROSITE" id="PS50850"/>
    </source>
</evidence>
<evidence type="ECO:0000256" key="3">
    <source>
        <dbReference type="ARBA" id="ARBA00022989"/>
    </source>
</evidence>
<evidence type="ECO:0000256" key="1">
    <source>
        <dbReference type="ARBA" id="ARBA00004141"/>
    </source>
</evidence>
<dbReference type="PROSITE" id="PS50850">
    <property type="entry name" value="MFS"/>
    <property type="match status" value="1"/>
</dbReference>
<feature type="transmembrane region" description="Helical" evidence="5">
    <location>
        <begin position="396"/>
        <end position="415"/>
    </location>
</feature>
<reference evidence="7" key="1">
    <citation type="submission" date="2021-12" db="EMBL/GenBank/DDBJ databases">
        <authorList>
            <person name="King R."/>
        </authorList>
    </citation>
    <scope>NUCLEOTIDE SEQUENCE</scope>
</reference>
<gene>
    <name evidence="7" type="ORF">BEMITA_LOCUS2602</name>
</gene>
<dbReference type="GO" id="GO:0022857">
    <property type="term" value="F:transmembrane transporter activity"/>
    <property type="evidence" value="ECO:0007669"/>
    <property type="project" value="InterPro"/>
</dbReference>
<feature type="transmembrane region" description="Helical" evidence="5">
    <location>
        <begin position="368"/>
        <end position="389"/>
    </location>
</feature>
<dbReference type="PANTHER" id="PTHR24064">
    <property type="entry name" value="SOLUTE CARRIER FAMILY 22 MEMBER"/>
    <property type="match status" value="1"/>
</dbReference>
<keyword evidence="4 5" id="KW-0472">Membrane</keyword>
<dbReference type="SUPFAM" id="SSF103473">
    <property type="entry name" value="MFS general substrate transporter"/>
    <property type="match status" value="1"/>
</dbReference>
<feature type="transmembrane region" description="Helical" evidence="5">
    <location>
        <begin position="132"/>
        <end position="153"/>
    </location>
</feature>
<dbReference type="Proteomes" id="UP001152759">
    <property type="component" value="Chromosome 10"/>
</dbReference>
<dbReference type="InterPro" id="IPR020846">
    <property type="entry name" value="MFS_dom"/>
</dbReference>
<name>A0A9P0A2V5_BEMTA</name>
<organism evidence="7 8">
    <name type="scientific">Bemisia tabaci</name>
    <name type="common">Sweetpotato whitefly</name>
    <name type="synonym">Aleurodes tabaci</name>
    <dbReference type="NCBI Taxonomy" id="7038"/>
    <lineage>
        <taxon>Eukaryota</taxon>
        <taxon>Metazoa</taxon>
        <taxon>Ecdysozoa</taxon>
        <taxon>Arthropoda</taxon>
        <taxon>Hexapoda</taxon>
        <taxon>Insecta</taxon>
        <taxon>Pterygota</taxon>
        <taxon>Neoptera</taxon>
        <taxon>Paraneoptera</taxon>
        <taxon>Hemiptera</taxon>
        <taxon>Sternorrhyncha</taxon>
        <taxon>Aleyrodoidea</taxon>
        <taxon>Aleyrodidae</taxon>
        <taxon>Aleyrodinae</taxon>
        <taxon>Bemisia</taxon>
    </lineage>
</organism>
<keyword evidence="3 5" id="KW-1133">Transmembrane helix</keyword>
<dbReference type="InterPro" id="IPR005828">
    <property type="entry name" value="MFS_sugar_transport-like"/>
</dbReference>
<protein>
    <recommendedName>
        <fullName evidence="6">Major facilitator superfamily (MFS) profile domain-containing protein</fullName>
    </recommendedName>
</protein>
<dbReference type="OrthoDB" id="3936150at2759"/>
<evidence type="ECO:0000256" key="4">
    <source>
        <dbReference type="ARBA" id="ARBA00023136"/>
    </source>
</evidence>
<evidence type="ECO:0000313" key="7">
    <source>
        <dbReference type="EMBL" id="CAH0383129.1"/>
    </source>
</evidence>
<keyword evidence="2 5" id="KW-0812">Transmembrane</keyword>
<feature type="transmembrane region" description="Helical" evidence="5">
    <location>
        <begin position="20"/>
        <end position="41"/>
    </location>
</feature>
<proteinExistence type="predicted"/>
<dbReference type="GO" id="GO:0016020">
    <property type="term" value="C:membrane"/>
    <property type="evidence" value="ECO:0007669"/>
    <property type="project" value="UniProtKB-SubCell"/>
</dbReference>